<evidence type="ECO:0000313" key="3">
    <source>
        <dbReference type="Proteomes" id="UP000018004"/>
    </source>
</evidence>
<protein>
    <recommendedName>
        <fullName evidence="4">DUF4270 domain-containing protein</fullName>
    </recommendedName>
</protein>
<keyword evidence="1" id="KW-0732">Signal</keyword>
<dbReference type="PROSITE" id="PS51257">
    <property type="entry name" value="PROKAR_LIPOPROTEIN"/>
    <property type="match status" value="1"/>
</dbReference>
<dbReference type="EMBL" id="AVGG01000003">
    <property type="protein sequence ID" value="ESU29068.1"/>
    <property type="molecule type" value="Genomic_DNA"/>
</dbReference>
<feature type="signal peptide" evidence="1">
    <location>
        <begin position="1"/>
        <end position="20"/>
    </location>
</feature>
<keyword evidence="3" id="KW-1185">Reference proteome</keyword>
<dbReference type="OrthoDB" id="1466062at2"/>
<dbReference type="PATRIC" id="fig|1341181.4.peg.1095"/>
<comment type="caution">
    <text evidence="2">The sequence shown here is derived from an EMBL/GenBank/DDBJ whole genome shotgun (WGS) entry which is preliminary data.</text>
</comment>
<evidence type="ECO:0000313" key="2">
    <source>
        <dbReference type="EMBL" id="ESU29068.1"/>
    </source>
</evidence>
<gene>
    <name evidence="2" type="ORF">FLJC2902T_11050</name>
</gene>
<dbReference type="Proteomes" id="UP000018004">
    <property type="component" value="Unassembled WGS sequence"/>
</dbReference>
<dbReference type="InterPro" id="IPR025366">
    <property type="entry name" value="DUF4270"/>
</dbReference>
<accession>V6SQU8</accession>
<evidence type="ECO:0008006" key="4">
    <source>
        <dbReference type="Google" id="ProtNLM"/>
    </source>
</evidence>
<dbReference type="RefSeq" id="WP_023578755.1">
    <property type="nucleotide sequence ID" value="NZ_AVGG01000003.1"/>
</dbReference>
<proteinExistence type="predicted"/>
<dbReference type="STRING" id="1341181.FLJC2902T_11050"/>
<dbReference type="Pfam" id="PF14092">
    <property type="entry name" value="DUF4270"/>
    <property type="match status" value="1"/>
</dbReference>
<reference evidence="2 3" key="1">
    <citation type="submission" date="2013-08" db="EMBL/GenBank/DDBJ databases">
        <title>Flavobacterium limnosediminis JC2902 genome sequencing.</title>
        <authorList>
            <person name="Lee K."/>
            <person name="Yi H."/>
            <person name="Park S."/>
            <person name="Chun J."/>
        </authorList>
    </citation>
    <scope>NUCLEOTIDE SEQUENCE [LARGE SCALE GENOMIC DNA]</scope>
    <source>
        <strain evidence="2 3">JC2902</strain>
    </source>
</reference>
<feature type="chain" id="PRO_5004751162" description="DUF4270 domain-containing protein" evidence="1">
    <location>
        <begin position="21"/>
        <end position="566"/>
    </location>
</feature>
<organism evidence="2 3">
    <name type="scientific">Flavobacterium limnosediminis JC2902</name>
    <dbReference type="NCBI Taxonomy" id="1341181"/>
    <lineage>
        <taxon>Bacteria</taxon>
        <taxon>Pseudomonadati</taxon>
        <taxon>Bacteroidota</taxon>
        <taxon>Flavobacteriia</taxon>
        <taxon>Flavobacteriales</taxon>
        <taxon>Flavobacteriaceae</taxon>
        <taxon>Flavobacterium</taxon>
    </lineage>
</organism>
<dbReference type="AlphaFoldDB" id="V6SQU8"/>
<sequence length="566" mass="63017">MNKIALVKRFLLLVSVIFFASCDKDFNTIGSDIVGEDYFDFTKTEQEVTAYNFPTGPVQTNNLPLNSLGVYNNPVTDLGSTTSHFVTQAELPVSNVIVNSNPVVDSVWVYVPFFSTQTGTDADGIRQYELDSISGDENGADLEDQKFKLKVYENGYYLGNYNPNNTNGTQRHYSDDKDKVEVNKRGATAIDNPASMVNGLPLNNGSLAENDEFFFNDEERIIYKTNGEGEYVDASGVVLTDQGDIGDRVVQERFAPGIWLNLNKAYFAERILKAPADQLANNNTFKNYFRGLYFQVEAIAGQGAMASLDFSKGYIRITYNTDNVLSSPTATEIRLKRTLQLKLGGNCINFFDTSYSLPSNPNRIHLKGGNGSMAYVDLFGADDVSDLDNVPEDLEVLRASGWMINEANLTFYIDKTSMRSDGNPNTEELAPNRIYLYDYKNKKPILDYLADGSTNSANPKYNKRGFGGIIEKDANGDMVKYKIRITEYLKNVIKHKDSTNYRLGIAVSESINLTTNAYLKPASGQQPSAMIPLSSVINPLGTILYSPTSEDPTKRLKLEIYYTKPD</sequence>
<evidence type="ECO:0000256" key="1">
    <source>
        <dbReference type="SAM" id="SignalP"/>
    </source>
</evidence>
<name>V6SQU8_9FLAO</name>
<dbReference type="eggNOG" id="ENOG502Z8IK">
    <property type="taxonomic scope" value="Bacteria"/>
</dbReference>